<evidence type="ECO:0000313" key="2">
    <source>
        <dbReference type="EMBL" id="KAK2949377.1"/>
    </source>
</evidence>
<name>A0ABQ9XFI0_9EUKA</name>
<dbReference type="EMBL" id="JARBJD010000157">
    <property type="protein sequence ID" value="KAK2949377.1"/>
    <property type="molecule type" value="Genomic_DNA"/>
</dbReference>
<accession>A0ABQ9XFI0</accession>
<gene>
    <name evidence="2" type="ORF">BLNAU_15673</name>
</gene>
<keyword evidence="3" id="KW-1185">Reference proteome</keyword>
<proteinExistence type="predicted"/>
<comment type="caution">
    <text evidence="2">The sequence shown here is derived from an EMBL/GenBank/DDBJ whole genome shotgun (WGS) entry which is preliminary data.</text>
</comment>
<feature type="compositionally biased region" description="Polar residues" evidence="1">
    <location>
        <begin position="1"/>
        <end position="14"/>
    </location>
</feature>
<organism evidence="2 3">
    <name type="scientific">Blattamonas nauphoetae</name>
    <dbReference type="NCBI Taxonomy" id="2049346"/>
    <lineage>
        <taxon>Eukaryota</taxon>
        <taxon>Metamonada</taxon>
        <taxon>Preaxostyla</taxon>
        <taxon>Oxymonadida</taxon>
        <taxon>Blattamonas</taxon>
    </lineage>
</organism>
<reference evidence="2 3" key="1">
    <citation type="journal article" date="2022" name="bioRxiv">
        <title>Genomics of Preaxostyla Flagellates Illuminates Evolutionary Transitions and the Path Towards Mitochondrial Loss.</title>
        <authorList>
            <person name="Novak L.V.F."/>
            <person name="Treitli S.C."/>
            <person name="Pyrih J."/>
            <person name="Halakuc P."/>
            <person name="Pipaliya S.V."/>
            <person name="Vacek V."/>
            <person name="Brzon O."/>
            <person name="Soukal P."/>
            <person name="Eme L."/>
            <person name="Dacks J.B."/>
            <person name="Karnkowska A."/>
            <person name="Elias M."/>
            <person name="Hampl V."/>
        </authorList>
    </citation>
    <scope>NUCLEOTIDE SEQUENCE [LARGE SCALE GENOMIC DNA]</scope>
    <source>
        <strain evidence="2">NAU3</strain>
        <tissue evidence="2">Gut</tissue>
    </source>
</reference>
<evidence type="ECO:0000256" key="1">
    <source>
        <dbReference type="SAM" id="MobiDB-lite"/>
    </source>
</evidence>
<feature type="region of interest" description="Disordered" evidence="1">
    <location>
        <begin position="1"/>
        <end position="87"/>
    </location>
</feature>
<evidence type="ECO:0000313" key="3">
    <source>
        <dbReference type="Proteomes" id="UP001281761"/>
    </source>
</evidence>
<dbReference type="Proteomes" id="UP001281761">
    <property type="component" value="Unassembled WGS sequence"/>
</dbReference>
<feature type="compositionally biased region" description="Basic and acidic residues" evidence="1">
    <location>
        <begin position="25"/>
        <end position="42"/>
    </location>
</feature>
<sequence length="87" mass="9757">MPTLPQKSATTTRPTAAMEAAVPADDGRQVEKQTSDSHEKLKLSKQTQKMRKEEVKLVEPANDVESEHWGMEQEDEERGCTESMNAI</sequence>
<protein>
    <submittedName>
        <fullName evidence="2">Uncharacterized protein</fullName>
    </submittedName>
</protein>